<evidence type="ECO:0000256" key="2">
    <source>
        <dbReference type="ARBA" id="ARBA00022691"/>
    </source>
</evidence>
<evidence type="ECO:0000313" key="8">
    <source>
        <dbReference type="Proteomes" id="UP000705867"/>
    </source>
</evidence>
<dbReference type="Proteomes" id="UP000705867">
    <property type="component" value="Unassembled WGS sequence"/>
</dbReference>
<dbReference type="InterPro" id="IPR007197">
    <property type="entry name" value="rSAM"/>
</dbReference>
<keyword evidence="4" id="KW-0408">Iron</keyword>
<dbReference type="SUPFAM" id="SSF102114">
    <property type="entry name" value="Radical SAM enzymes"/>
    <property type="match status" value="1"/>
</dbReference>
<dbReference type="Pfam" id="PF04055">
    <property type="entry name" value="Radical_SAM"/>
    <property type="match status" value="1"/>
</dbReference>
<comment type="cofactor">
    <cofactor evidence="1">
        <name>[4Fe-4S] cluster</name>
        <dbReference type="ChEBI" id="CHEBI:49883"/>
    </cofactor>
</comment>
<evidence type="ECO:0000256" key="5">
    <source>
        <dbReference type="ARBA" id="ARBA00023014"/>
    </source>
</evidence>
<dbReference type="InterPro" id="IPR050377">
    <property type="entry name" value="Radical_SAM_PqqE_MftC-like"/>
</dbReference>
<dbReference type="InterPro" id="IPR058240">
    <property type="entry name" value="rSAM_sf"/>
</dbReference>
<reference evidence="7" key="1">
    <citation type="journal article" date="2021" name="bioRxiv">
        <title>Unraveling nitrogen, sulfur and carbon metabolic pathways and microbial community transcriptional responses to substrate deprivation and toxicity stresses in a bioreactor mimicking anoxic brackish coastal sediment conditions.</title>
        <authorList>
            <person name="Martins P.D."/>
            <person name="Echeveste M.J."/>
            <person name="Arshad A."/>
            <person name="Kurth J."/>
            <person name="Ouboter H."/>
            <person name="Jetten M.S.M."/>
            <person name="Welte C.U."/>
        </authorList>
    </citation>
    <scope>NUCLEOTIDE SEQUENCE</scope>
    <source>
        <strain evidence="7">MAG_39</strain>
    </source>
</reference>
<proteinExistence type="predicted"/>
<evidence type="ECO:0000256" key="3">
    <source>
        <dbReference type="ARBA" id="ARBA00022723"/>
    </source>
</evidence>
<dbReference type="GO" id="GO:0003824">
    <property type="term" value="F:catalytic activity"/>
    <property type="evidence" value="ECO:0007669"/>
    <property type="project" value="InterPro"/>
</dbReference>
<dbReference type="CDD" id="cd01335">
    <property type="entry name" value="Radical_SAM"/>
    <property type="match status" value="1"/>
</dbReference>
<feature type="domain" description="Radical SAM core" evidence="6">
    <location>
        <begin position="82"/>
        <end position="287"/>
    </location>
</feature>
<evidence type="ECO:0000313" key="7">
    <source>
        <dbReference type="EMBL" id="MBZ0155854.1"/>
    </source>
</evidence>
<keyword evidence="3" id="KW-0479">Metal-binding</keyword>
<name>A0A953LZP4_9BACT</name>
<evidence type="ECO:0000256" key="1">
    <source>
        <dbReference type="ARBA" id="ARBA00001966"/>
    </source>
</evidence>
<accession>A0A953LZP4</accession>
<sequence length="398" mass="44586">MRLYLSAAFALKRLEAPAVYDIKGDELYELDEEAFRFLEKCSFPEGCEEVSSADRDFIEYCRAEGILSGYVVAAKRPPLVPAEFPSLRYLELQITDRCNLRCRHCYLGETEGRELPVHEIGTLLDEFEEMQGLRLLITGGEPLMHRSFDAINELLPAYAFRKVLFTNGLLLRDETLHMLNVDEVQFSIDGMEHGHDALRGKGSYQLLLKRVESALRAGMTVSVATMVHRENLGEFDEMEFLFRRMGVKDWTVDVPSPAGNLVRNPFFQVPPETAGRYLNYGFGGGVHGGGEGFACGLHLASVLAEGTIAKCAFYANTPAGTLSGGLRSGWARIRPLPLAELECFERECRFIDACRGGCRFRASLSWQEEGDGRIPGKKREKVDKYKCCGYDTMEQQGA</sequence>
<dbReference type="PANTHER" id="PTHR11228">
    <property type="entry name" value="RADICAL SAM DOMAIN PROTEIN"/>
    <property type="match status" value="1"/>
</dbReference>
<dbReference type="SFLD" id="SFLDG01067">
    <property type="entry name" value="SPASM/twitch_domain_containing"/>
    <property type="match status" value="1"/>
</dbReference>
<evidence type="ECO:0000259" key="6">
    <source>
        <dbReference type="PROSITE" id="PS51918"/>
    </source>
</evidence>
<dbReference type="EMBL" id="JAIOIV010000050">
    <property type="protein sequence ID" value="MBZ0155854.1"/>
    <property type="molecule type" value="Genomic_DNA"/>
</dbReference>
<dbReference type="PROSITE" id="PS51918">
    <property type="entry name" value="RADICAL_SAM"/>
    <property type="match status" value="1"/>
</dbReference>
<dbReference type="Gene3D" id="3.20.20.70">
    <property type="entry name" value="Aldolase class I"/>
    <property type="match status" value="1"/>
</dbReference>
<dbReference type="AlphaFoldDB" id="A0A953LZP4"/>
<comment type="caution">
    <text evidence="7">The sequence shown here is derived from an EMBL/GenBank/DDBJ whole genome shotgun (WGS) entry which is preliminary data.</text>
</comment>
<dbReference type="GO" id="GO:0046872">
    <property type="term" value="F:metal ion binding"/>
    <property type="evidence" value="ECO:0007669"/>
    <property type="project" value="UniProtKB-KW"/>
</dbReference>
<protein>
    <submittedName>
        <fullName evidence="7">Radical SAM protein</fullName>
    </submittedName>
</protein>
<dbReference type="SFLD" id="SFLDS00029">
    <property type="entry name" value="Radical_SAM"/>
    <property type="match status" value="1"/>
</dbReference>
<gene>
    <name evidence="7" type="ORF">K8I29_06515</name>
</gene>
<evidence type="ECO:0000256" key="4">
    <source>
        <dbReference type="ARBA" id="ARBA00023004"/>
    </source>
</evidence>
<keyword evidence="2" id="KW-0949">S-adenosyl-L-methionine</keyword>
<dbReference type="InterPro" id="IPR013785">
    <property type="entry name" value="Aldolase_TIM"/>
</dbReference>
<dbReference type="GO" id="GO:0051536">
    <property type="term" value="F:iron-sulfur cluster binding"/>
    <property type="evidence" value="ECO:0007669"/>
    <property type="project" value="UniProtKB-KW"/>
</dbReference>
<dbReference type="PANTHER" id="PTHR11228:SF7">
    <property type="entry name" value="PQQA PEPTIDE CYCLASE"/>
    <property type="match status" value="1"/>
</dbReference>
<keyword evidence="5" id="KW-0411">Iron-sulfur</keyword>
<organism evidence="7 8">
    <name type="scientific">Candidatus Nitrobium versatile</name>
    <dbReference type="NCBI Taxonomy" id="2884831"/>
    <lineage>
        <taxon>Bacteria</taxon>
        <taxon>Pseudomonadati</taxon>
        <taxon>Nitrospirota</taxon>
        <taxon>Nitrospiria</taxon>
        <taxon>Nitrospirales</taxon>
        <taxon>Nitrospiraceae</taxon>
        <taxon>Candidatus Nitrobium</taxon>
    </lineage>
</organism>
<reference evidence="7" key="2">
    <citation type="submission" date="2021-08" db="EMBL/GenBank/DDBJ databases">
        <authorList>
            <person name="Dalcin Martins P."/>
        </authorList>
    </citation>
    <scope>NUCLEOTIDE SEQUENCE</scope>
    <source>
        <strain evidence="7">MAG_39</strain>
    </source>
</reference>